<dbReference type="AlphaFoldDB" id="A0A0X3NXV1"/>
<dbReference type="PANTHER" id="PTHR48261">
    <property type="entry name" value="ACETYLGLUCOSAMINYLTRANSFERASE"/>
    <property type="match status" value="1"/>
</dbReference>
<keyword evidence="7" id="KW-0472">Membrane</keyword>
<keyword evidence="6" id="KW-1133">Transmembrane helix</keyword>
<dbReference type="GO" id="GO:0005789">
    <property type="term" value="C:endoplasmic reticulum membrane"/>
    <property type="evidence" value="ECO:0007669"/>
    <property type="project" value="UniProtKB-SubCell"/>
</dbReference>
<keyword evidence="5" id="KW-0256">Endoplasmic reticulum</keyword>
<dbReference type="Gene3D" id="3.90.550.10">
    <property type="entry name" value="Spore Coat Polysaccharide Biosynthesis Protein SpsA, Chain A"/>
    <property type="match status" value="1"/>
</dbReference>
<gene>
    <name evidence="11" type="primary">EXT1C</name>
    <name evidence="11" type="ORF">TR147560</name>
</gene>
<dbReference type="InterPro" id="IPR015338">
    <property type="entry name" value="GT64_dom"/>
</dbReference>
<evidence type="ECO:0000256" key="3">
    <source>
        <dbReference type="ARBA" id="ARBA00022679"/>
    </source>
</evidence>
<feature type="domain" description="Glycosyl transferase 64" evidence="10">
    <location>
        <begin position="486"/>
        <end position="721"/>
    </location>
</feature>
<evidence type="ECO:0000256" key="4">
    <source>
        <dbReference type="ARBA" id="ARBA00022692"/>
    </source>
</evidence>
<keyword evidence="8" id="KW-1015">Disulfide bond</keyword>
<accession>A0A0X3NXV1</accession>
<keyword evidence="3" id="KW-0808">Transferase</keyword>
<dbReference type="InterPro" id="IPR004263">
    <property type="entry name" value="Exostosin"/>
</dbReference>
<comment type="subcellular location">
    <subcellularLocation>
        <location evidence="1">Endoplasmic reticulum membrane</location>
        <topology evidence="1">Single-pass type II membrane protein</topology>
    </subcellularLocation>
</comment>
<feature type="domain" description="Exostosin GT47" evidence="9">
    <location>
        <begin position="79"/>
        <end position="372"/>
    </location>
</feature>
<proteinExistence type="inferred from homology"/>
<evidence type="ECO:0000259" key="10">
    <source>
        <dbReference type="Pfam" id="PF09258"/>
    </source>
</evidence>
<name>A0A0X3NXV1_SCHSO</name>
<evidence type="ECO:0000256" key="8">
    <source>
        <dbReference type="ARBA" id="ARBA00023157"/>
    </source>
</evidence>
<evidence type="ECO:0000256" key="7">
    <source>
        <dbReference type="ARBA" id="ARBA00023136"/>
    </source>
</evidence>
<dbReference type="EMBL" id="GEEE01023499">
    <property type="protein sequence ID" value="JAP39726.1"/>
    <property type="molecule type" value="Transcribed_RNA"/>
</dbReference>
<protein>
    <submittedName>
        <fullName evidence="11">Exostosin-1c</fullName>
    </submittedName>
</protein>
<dbReference type="Pfam" id="PF09258">
    <property type="entry name" value="Glyco_transf_64"/>
    <property type="match status" value="1"/>
</dbReference>
<evidence type="ECO:0000256" key="6">
    <source>
        <dbReference type="ARBA" id="ARBA00022989"/>
    </source>
</evidence>
<reference evidence="11" key="1">
    <citation type="submission" date="2016-01" db="EMBL/GenBank/DDBJ databases">
        <title>Reference transcriptome for the parasite Schistocephalus solidus: insights into the molecular evolution of parasitism.</title>
        <authorList>
            <person name="Hebert F.O."/>
            <person name="Grambauer S."/>
            <person name="Barber I."/>
            <person name="Landry C.R."/>
            <person name="Aubin-Horth N."/>
        </authorList>
    </citation>
    <scope>NUCLEOTIDE SEQUENCE</scope>
</reference>
<organism evidence="11">
    <name type="scientific">Schistocephalus solidus</name>
    <name type="common">Tapeworm</name>
    <dbReference type="NCBI Taxonomy" id="70667"/>
    <lineage>
        <taxon>Eukaryota</taxon>
        <taxon>Metazoa</taxon>
        <taxon>Spiralia</taxon>
        <taxon>Lophotrochozoa</taxon>
        <taxon>Platyhelminthes</taxon>
        <taxon>Cestoda</taxon>
        <taxon>Eucestoda</taxon>
        <taxon>Diphyllobothriidea</taxon>
        <taxon>Diphyllobothriidae</taxon>
        <taxon>Schistocephalus</taxon>
    </lineage>
</organism>
<comment type="similarity">
    <text evidence="2">Belongs to the glycosyltransferase 47 family.</text>
</comment>
<dbReference type="InterPro" id="IPR040911">
    <property type="entry name" value="Exostosin_GT47"/>
</dbReference>
<dbReference type="Pfam" id="PF03016">
    <property type="entry name" value="Exostosin_GT47"/>
    <property type="match status" value="1"/>
</dbReference>
<dbReference type="InterPro" id="IPR029044">
    <property type="entry name" value="Nucleotide-diphossugar_trans"/>
</dbReference>
<keyword evidence="4" id="KW-0812">Transmembrane</keyword>
<dbReference type="GO" id="GO:0016757">
    <property type="term" value="F:glycosyltransferase activity"/>
    <property type="evidence" value="ECO:0007669"/>
    <property type="project" value="InterPro"/>
</dbReference>
<evidence type="ECO:0000256" key="1">
    <source>
        <dbReference type="ARBA" id="ARBA00004648"/>
    </source>
</evidence>
<evidence type="ECO:0000256" key="2">
    <source>
        <dbReference type="ARBA" id="ARBA00010271"/>
    </source>
</evidence>
<evidence type="ECO:0000259" key="9">
    <source>
        <dbReference type="Pfam" id="PF03016"/>
    </source>
</evidence>
<evidence type="ECO:0000313" key="11">
    <source>
        <dbReference type="EMBL" id="JAP39726.1"/>
    </source>
</evidence>
<dbReference type="EMBL" id="GEEE01012486">
    <property type="protein sequence ID" value="JAP50739.1"/>
    <property type="molecule type" value="Transcribed_RNA"/>
</dbReference>
<dbReference type="PANTHER" id="PTHR48261:SF2">
    <property type="entry name" value="ACETYLGLUCOSAMINYLTRANSFERASE"/>
    <property type="match status" value="1"/>
</dbReference>
<evidence type="ECO:0000256" key="5">
    <source>
        <dbReference type="ARBA" id="ARBA00022824"/>
    </source>
</evidence>
<dbReference type="GO" id="GO:0015012">
    <property type="term" value="P:heparan sulfate proteoglycan biosynthetic process"/>
    <property type="evidence" value="ECO:0007669"/>
    <property type="project" value="UniProtKB-ARBA"/>
</dbReference>
<sequence length="776" mass="88820">MTRNTCFRLVFKTISLALVVCVLVAALSKLFISSNNEIPSLPDFHAHKGSDYSSSDNVNPRFTQTSQLCRMDTCFDSSRCKNFKVYVYPPDPTLPAPPETYQRILEIIRNSSFYTASPEEACLFIPGLNTIDRDPLSTWFIPDLDERLQRLPYWSFQPNPENIARNTSLSTPGRNHLIFTMYSGTWPDYNEEDLRLNVGEAILAKASASVSLIRRNFDISFPLVSPQFLQELQWANFAPKTSGFIHRSLLTSFKGKRYLTGVGSETRNALYHLHNNRDIIIATTCRHTSNWSAFADLRCANDNAYYGTVSFEDLLNNSTFCLVPRGRRLATYRFLEVLKAECIPVILANDWHLPFSEVIDWHEAVILGDERILFTLPDTLRDIPDSRIIQMRERIRFIWSTYFSSLRSIIMTTLEIIRNRVSLRQKRHSHWNLPPGGLLLSPVVSLDECAYPSSELPPRCQKRLLRGFTLSIVVREPFCRLYFEHLSSFAPHFSRSKYLVKVLVIWQCDLMPPSAFELSKLFSRKASVWLPPTGVSRDGHGTVYLSDRFLPVKEIPTLAVWSLELSSTNLTSTAIEAAFLLWTEYPDRLVGFNPRHHLWNFSSSTWQYSANPLEADYYSIILLNAAVYHRYYHSLYWSLTNAHVRKLVDILATGEDLLFNCVVGHFTKSSPLLLSTEPSYSLREARSAEWPVELRSYLTASSPATVLEYRHTCLRAFSLHFPRPSDIVTFQTLTDDFHSGLLGDETNSVSYLPLYASNIRWLVPMSDSPAIDTLSP</sequence>